<dbReference type="PANTHER" id="PTHR43283:SF11">
    <property type="entry name" value="BETA-LACTAMASE-RELATED DOMAIN-CONTAINING PROTEIN"/>
    <property type="match status" value="1"/>
</dbReference>
<protein>
    <submittedName>
        <fullName evidence="3">Beta-lactamase</fullName>
    </submittedName>
</protein>
<dbReference type="Gene3D" id="3.40.710.10">
    <property type="entry name" value="DD-peptidase/beta-lactamase superfamily"/>
    <property type="match status" value="1"/>
</dbReference>
<name>C2ETK8_9LACO</name>
<dbReference type="InterPro" id="IPR050789">
    <property type="entry name" value="Diverse_Enzym_Activities"/>
</dbReference>
<keyword evidence="1" id="KW-0378">Hydrolase</keyword>
<dbReference type="Proteomes" id="UP000004483">
    <property type="component" value="Unassembled WGS sequence"/>
</dbReference>
<reference evidence="3 4" key="1">
    <citation type="submission" date="2009-01" db="EMBL/GenBank/DDBJ databases">
        <authorList>
            <person name="Qin X."/>
            <person name="Bachman B."/>
            <person name="Battles P."/>
            <person name="Bell A."/>
            <person name="Bess C."/>
            <person name="Bickham C."/>
            <person name="Chaboub L."/>
            <person name="Chen D."/>
            <person name="Coyle M."/>
            <person name="Deiros D.R."/>
            <person name="Dinh H."/>
            <person name="Forbes L."/>
            <person name="Fowler G."/>
            <person name="Francisco L."/>
            <person name="Fu Q."/>
            <person name="Gubbala S."/>
            <person name="Hale W."/>
            <person name="Han Y."/>
            <person name="Hemphill L."/>
            <person name="Highlander S.K."/>
            <person name="Hirani K."/>
            <person name="Hogues M."/>
            <person name="Jackson L."/>
            <person name="Jakkamsetti A."/>
            <person name="Javaid M."/>
            <person name="Jiang H."/>
            <person name="Korchina V."/>
            <person name="Kovar C."/>
            <person name="Lara F."/>
            <person name="Lee S."/>
            <person name="Mata R."/>
            <person name="Mathew T."/>
            <person name="Moen C."/>
            <person name="Morales K."/>
            <person name="Munidasa M."/>
            <person name="Nazareth L."/>
            <person name="Ngo R."/>
            <person name="Nguyen L."/>
            <person name="Okwuonu G."/>
            <person name="Ongeri F."/>
            <person name="Patil S."/>
            <person name="Petrosino J."/>
            <person name="Pham C."/>
            <person name="Pham P."/>
            <person name="Pu L.-L."/>
            <person name="Puazo M."/>
            <person name="Raj R."/>
            <person name="Reid J."/>
            <person name="Rouhana J."/>
            <person name="Saada N."/>
            <person name="Shang Y."/>
            <person name="Simmons D."/>
            <person name="Thornton R."/>
            <person name="Warren J."/>
            <person name="Weissenberger G."/>
            <person name="Zhang J."/>
            <person name="Zhang L."/>
            <person name="Zhou C."/>
            <person name="Zhu D."/>
            <person name="Muzny D."/>
            <person name="Worley K."/>
            <person name="Gibbs R."/>
        </authorList>
    </citation>
    <scope>NUCLEOTIDE SEQUENCE [LARGE SCALE GENOMIC DNA]</scope>
    <source>
        <strain evidence="3 4">ATCC 49540</strain>
    </source>
</reference>
<gene>
    <name evidence="3" type="ORF">HMPREF0549_0794</name>
</gene>
<dbReference type="eggNOG" id="COG1680">
    <property type="taxonomic scope" value="Bacteria"/>
</dbReference>
<dbReference type="HOGENOM" id="CLU_020027_1_0_9"/>
<dbReference type="STRING" id="1423814.HMPREF0549_0794"/>
<proteinExistence type="predicted"/>
<evidence type="ECO:0000313" key="4">
    <source>
        <dbReference type="Proteomes" id="UP000004483"/>
    </source>
</evidence>
<dbReference type="GO" id="GO:0016787">
    <property type="term" value="F:hydrolase activity"/>
    <property type="evidence" value="ECO:0007669"/>
    <property type="project" value="UniProtKB-KW"/>
</dbReference>
<dbReference type="InterPro" id="IPR001466">
    <property type="entry name" value="Beta-lactam-related"/>
</dbReference>
<evidence type="ECO:0000256" key="1">
    <source>
        <dbReference type="ARBA" id="ARBA00022801"/>
    </source>
</evidence>
<evidence type="ECO:0000259" key="2">
    <source>
        <dbReference type="Pfam" id="PF00144"/>
    </source>
</evidence>
<comment type="caution">
    <text evidence="3">The sequence shown here is derived from an EMBL/GenBank/DDBJ whole genome shotgun (WGS) entry which is preliminary data.</text>
</comment>
<feature type="domain" description="Beta-lactamase-related" evidence="2">
    <location>
        <begin position="23"/>
        <end position="331"/>
    </location>
</feature>
<accession>C2ETK8</accession>
<dbReference type="PATRIC" id="fig|1423814.6.peg.1528"/>
<dbReference type="InterPro" id="IPR012338">
    <property type="entry name" value="Beta-lactam/transpept-like"/>
</dbReference>
<evidence type="ECO:0000313" key="3">
    <source>
        <dbReference type="EMBL" id="EEJ40696.1"/>
    </source>
</evidence>
<dbReference type="AlphaFoldDB" id="C2ETK8"/>
<dbReference type="Pfam" id="PF00144">
    <property type="entry name" value="Beta-lactamase"/>
    <property type="match status" value="1"/>
</dbReference>
<dbReference type="PANTHER" id="PTHR43283">
    <property type="entry name" value="BETA-LACTAMASE-RELATED"/>
    <property type="match status" value="1"/>
</dbReference>
<organism evidence="3 4">
    <name type="scientific">Limosilactobacillus vaginalis DSM 5837 = ATCC 49540</name>
    <dbReference type="NCBI Taxonomy" id="1423814"/>
    <lineage>
        <taxon>Bacteria</taxon>
        <taxon>Bacillati</taxon>
        <taxon>Bacillota</taxon>
        <taxon>Bacilli</taxon>
        <taxon>Lactobacillales</taxon>
        <taxon>Lactobacillaceae</taxon>
        <taxon>Limosilactobacillus</taxon>
    </lineage>
</organism>
<dbReference type="EMBL" id="ACGV01000119">
    <property type="protein sequence ID" value="EEJ40696.1"/>
    <property type="molecule type" value="Genomic_DNA"/>
</dbReference>
<sequence>MERMGETGMKKQYRETIAGLNRLVEQGIVPGISYALFDHGIEYREVKGYAEIQPKKEPLRAKMQYDLASLTKVIGTVPVIAIAIQAGKLKLTDPVQKYLPEFKDSRPTIQNLLTHTSGICGYIPHRDELTAKELKQAYLTQQHVDSSLNRQIRYADVNFLYLGWIAEKIYGQSIQSLIQSQVLDPLRMKETTFEPLAVNSVPTEVQAKRGLIRGTAHDPKAYVLGAECGCAGMFSTLDDLLLYSHALIETNLNGLLDDWMVDQLFKDQTLIPGEHSRSLGWKLLHAVNDRHCIISHTGFTGTWLILDREEDQGMIVLTNRVHPTAQNNAYLQARDQLYATYLHEKENA</sequence>
<dbReference type="SUPFAM" id="SSF56601">
    <property type="entry name" value="beta-lactamase/transpeptidase-like"/>
    <property type="match status" value="1"/>
</dbReference>